<organism evidence="2 3">
    <name type="scientific">Euplotes crassus</name>
    <dbReference type="NCBI Taxonomy" id="5936"/>
    <lineage>
        <taxon>Eukaryota</taxon>
        <taxon>Sar</taxon>
        <taxon>Alveolata</taxon>
        <taxon>Ciliophora</taxon>
        <taxon>Intramacronucleata</taxon>
        <taxon>Spirotrichea</taxon>
        <taxon>Hypotrichia</taxon>
        <taxon>Euplotida</taxon>
        <taxon>Euplotidae</taxon>
        <taxon>Moneuplotes</taxon>
    </lineage>
</organism>
<evidence type="ECO:0000313" key="2">
    <source>
        <dbReference type="EMBL" id="CAI2384129.1"/>
    </source>
</evidence>
<feature type="signal peptide" evidence="1">
    <location>
        <begin position="1"/>
        <end position="23"/>
    </location>
</feature>
<evidence type="ECO:0000256" key="1">
    <source>
        <dbReference type="SAM" id="SignalP"/>
    </source>
</evidence>
<gene>
    <name evidence="2" type="ORF">ECRASSUSDP1_LOCUS25650</name>
</gene>
<dbReference type="Proteomes" id="UP001295684">
    <property type="component" value="Unassembled WGS sequence"/>
</dbReference>
<protein>
    <recommendedName>
        <fullName evidence="4">Transmembrane protein</fullName>
    </recommendedName>
</protein>
<keyword evidence="1" id="KW-0732">Signal</keyword>
<feature type="chain" id="PRO_5042210781" description="Transmembrane protein" evidence="1">
    <location>
        <begin position="24"/>
        <end position="80"/>
    </location>
</feature>
<dbReference type="EMBL" id="CAMPGE010026439">
    <property type="protein sequence ID" value="CAI2384129.1"/>
    <property type="molecule type" value="Genomic_DNA"/>
</dbReference>
<dbReference type="AlphaFoldDB" id="A0AAD1Y3U0"/>
<name>A0AAD1Y3U0_EUPCR</name>
<proteinExistence type="predicted"/>
<reference evidence="2" key="1">
    <citation type="submission" date="2023-07" db="EMBL/GenBank/DDBJ databases">
        <authorList>
            <consortium name="AG Swart"/>
            <person name="Singh M."/>
            <person name="Singh A."/>
            <person name="Seah K."/>
            <person name="Emmerich C."/>
        </authorList>
    </citation>
    <scope>NUCLEOTIDE SEQUENCE</scope>
    <source>
        <strain evidence="2">DP1</strain>
    </source>
</reference>
<sequence>MAKGIIKILVVAMLLLLINTVSGFEIDEEFQMERTCQRRMISMVNIAFEVYNSIRRFQLFTFIGRIFLFGSRVFDFFRYC</sequence>
<accession>A0AAD1Y3U0</accession>
<comment type="caution">
    <text evidence="2">The sequence shown here is derived from an EMBL/GenBank/DDBJ whole genome shotgun (WGS) entry which is preliminary data.</text>
</comment>
<evidence type="ECO:0008006" key="4">
    <source>
        <dbReference type="Google" id="ProtNLM"/>
    </source>
</evidence>
<keyword evidence="3" id="KW-1185">Reference proteome</keyword>
<evidence type="ECO:0000313" key="3">
    <source>
        <dbReference type="Proteomes" id="UP001295684"/>
    </source>
</evidence>